<dbReference type="OrthoDB" id="5980337at2759"/>
<dbReference type="EnsemblMetazoa" id="CLYHEMT008403.1">
    <property type="protein sequence ID" value="CLYHEMP008403.1"/>
    <property type="gene ID" value="CLYHEMG008403"/>
</dbReference>
<dbReference type="Proteomes" id="UP000594262">
    <property type="component" value="Unplaced"/>
</dbReference>
<keyword evidence="2" id="KW-1185">Reference proteome</keyword>
<dbReference type="AlphaFoldDB" id="A0A7M5V2D5"/>
<name>A0A7M5V2D5_9CNID</name>
<reference evidence="1" key="1">
    <citation type="submission" date="2021-01" db="UniProtKB">
        <authorList>
            <consortium name="EnsemblMetazoa"/>
        </authorList>
    </citation>
    <scope>IDENTIFICATION</scope>
</reference>
<evidence type="ECO:0000313" key="2">
    <source>
        <dbReference type="Proteomes" id="UP000594262"/>
    </source>
</evidence>
<dbReference type="RefSeq" id="XP_066925006.1">
    <property type="nucleotide sequence ID" value="XM_067068905.1"/>
</dbReference>
<dbReference type="EnsemblMetazoa" id="CLYHEMT008403.5">
    <property type="protein sequence ID" value="CLYHEMP008403.5"/>
    <property type="gene ID" value="CLYHEMG008403"/>
</dbReference>
<protein>
    <submittedName>
        <fullName evidence="1">Uncharacterized protein</fullName>
    </submittedName>
</protein>
<evidence type="ECO:0000313" key="1">
    <source>
        <dbReference type="EnsemblMetazoa" id="CLYHEMP008403.5"/>
    </source>
</evidence>
<proteinExistence type="predicted"/>
<organism evidence="1 2">
    <name type="scientific">Clytia hemisphaerica</name>
    <dbReference type="NCBI Taxonomy" id="252671"/>
    <lineage>
        <taxon>Eukaryota</taxon>
        <taxon>Metazoa</taxon>
        <taxon>Cnidaria</taxon>
        <taxon>Hydrozoa</taxon>
        <taxon>Hydroidolina</taxon>
        <taxon>Leptothecata</taxon>
        <taxon>Obeliida</taxon>
        <taxon>Clytiidae</taxon>
        <taxon>Clytia</taxon>
    </lineage>
</organism>
<dbReference type="GeneID" id="136812410"/>
<accession>A0A7M5V2D5</accession>
<sequence length="266" mass="31212">MTLQRILESVDNQKVFIRELIDIGLLANQLYCENRHQKTAMRLQKDMLSWRCPTCTNKKSVKSKSFFSETRTDMVLWMKILNEWCKESTIREIATRYNLSIGTTSGHCKHFRELCQSWFTDIQPQLLGGEGQQVLVKIIKKCTETCNVLLLVEKREDIGYLIHNKCSTYEHSSPLPIKPGTLVFCEKDVILRTGCMRNRNLHDYQGSNIEISTYHALSWMKKKKGIRCEQAGGFVNEYNFRFFIKSEEIIQDRMIKVFKDVYKLVF</sequence>